<feature type="transmembrane region" description="Helical" evidence="2">
    <location>
        <begin position="62"/>
        <end position="80"/>
    </location>
</feature>
<accession>A0A9W6QWH2</accession>
<comment type="caution">
    <text evidence="3">The sequence shown here is derived from an EMBL/GenBank/DDBJ whole genome shotgun (WGS) entry which is preliminary data.</text>
</comment>
<keyword evidence="2" id="KW-0812">Transmembrane</keyword>
<feature type="region of interest" description="Disordered" evidence="1">
    <location>
        <begin position="1"/>
        <end position="33"/>
    </location>
</feature>
<protein>
    <submittedName>
        <fullName evidence="3">Uncharacterized protein</fullName>
    </submittedName>
</protein>
<evidence type="ECO:0000313" key="4">
    <source>
        <dbReference type="Proteomes" id="UP001165042"/>
    </source>
</evidence>
<feature type="transmembrane region" description="Helical" evidence="2">
    <location>
        <begin position="224"/>
        <end position="243"/>
    </location>
</feature>
<evidence type="ECO:0000256" key="1">
    <source>
        <dbReference type="SAM" id="MobiDB-lite"/>
    </source>
</evidence>
<dbReference type="AlphaFoldDB" id="A0A9W6QWH2"/>
<dbReference type="EMBL" id="BSSD01000018">
    <property type="protein sequence ID" value="GLW95879.1"/>
    <property type="molecule type" value="Genomic_DNA"/>
</dbReference>
<feature type="transmembrane region" description="Helical" evidence="2">
    <location>
        <begin position="249"/>
        <end position="266"/>
    </location>
</feature>
<proteinExistence type="predicted"/>
<keyword evidence="2" id="KW-0472">Membrane</keyword>
<evidence type="ECO:0000256" key="2">
    <source>
        <dbReference type="SAM" id="Phobius"/>
    </source>
</evidence>
<keyword evidence="4" id="KW-1185">Reference proteome</keyword>
<feature type="transmembrane region" description="Helical" evidence="2">
    <location>
        <begin position="86"/>
        <end position="104"/>
    </location>
</feature>
<dbReference type="Proteomes" id="UP001165042">
    <property type="component" value="Unassembled WGS sequence"/>
</dbReference>
<sequence length="363" mass="39720">MSLTGGQRHENGPVNDSGSVRTQVDSPIPAPNTEAVAAQDPTTAILAWVWHMRYRTTASFRALWIVSLAFTLVGVALISIADIDNALRWIPLVVGNLLPTAVILSPMSNYRWVRWGLDQVNTHPWRSVPARVLHHGRWKAVIEVVDTTGTPVVLTVRIDPAHLAMITDSVLLVIGRSEWAVLRVPGSRELFPAKVRGPFPAGEAVDLSGTDVTGRWAQVLRDRLLWNFLQIPVTFAVLLVFWWASTISLVWFASCAVLLVLLVVLLSRHRFSDFRLPGLVRAGEWVRVDAALDPWKARRDGTASATATLRFADGTTRTAELSAATVDLLGAIFDNSAVWVAGTGDHVAVGFPGYPLVASARLR</sequence>
<reference evidence="3" key="1">
    <citation type="submission" date="2023-02" db="EMBL/GenBank/DDBJ databases">
        <title>Actinokineospora globicatena NBRC 15670.</title>
        <authorList>
            <person name="Ichikawa N."/>
            <person name="Sato H."/>
            <person name="Tonouchi N."/>
        </authorList>
    </citation>
    <scope>NUCLEOTIDE SEQUENCE</scope>
    <source>
        <strain evidence="3">NBRC 15670</strain>
    </source>
</reference>
<name>A0A9W6QWH2_9PSEU</name>
<organism evidence="3 4">
    <name type="scientific">Actinokineospora globicatena</name>
    <dbReference type="NCBI Taxonomy" id="103729"/>
    <lineage>
        <taxon>Bacteria</taxon>
        <taxon>Bacillati</taxon>
        <taxon>Actinomycetota</taxon>
        <taxon>Actinomycetes</taxon>
        <taxon>Pseudonocardiales</taxon>
        <taxon>Pseudonocardiaceae</taxon>
        <taxon>Actinokineospora</taxon>
    </lineage>
</organism>
<evidence type="ECO:0000313" key="3">
    <source>
        <dbReference type="EMBL" id="GLW95879.1"/>
    </source>
</evidence>
<feature type="compositionally biased region" description="Polar residues" evidence="1">
    <location>
        <begin position="14"/>
        <end position="25"/>
    </location>
</feature>
<keyword evidence="2" id="KW-1133">Transmembrane helix</keyword>
<gene>
    <name evidence="3" type="ORF">Aglo03_66950</name>
</gene>